<feature type="region of interest" description="Disordered" evidence="1">
    <location>
        <begin position="42"/>
        <end position="61"/>
    </location>
</feature>
<accession>A0ABD3F6K8</accession>
<feature type="compositionally biased region" description="Polar residues" evidence="1">
    <location>
        <begin position="736"/>
        <end position="747"/>
    </location>
</feature>
<feature type="compositionally biased region" description="Acidic residues" evidence="1">
    <location>
        <begin position="156"/>
        <end position="165"/>
    </location>
</feature>
<feature type="region of interest" description="Disordered" evidence="1">
    <location>
        <begin position="137"/>
        <end position="183"/>
    </location>
</feature>
<reference evidence="2 3" key="1">
    <citation type="submission" date="2024-09" db="EMBL/GenBank/DDBJ databases">
        <title>Genome sequencing and assembly of Phytophthora oleae, isolate VK10A, causative agent of rot of olive drupes.</title>
        <authorList>
            <person name="Conti Taguali S."/>
            <person name="Riolo M."/>
            <person name="La Spada F."/>
            <person name="Cacciola S.O."/>
            <person name="Dionisio G."/>
        </authorList>
    </citation>
    <scope>NUCLEOTIDE SEQUENCE [LARGE SCALE GENOMIC DNA]</scope>
    <source>
        <strain evidence="2 3">VK10A</strain>
    </source>
</reference>
<evidence type="ECO:0000313" key="2">
    <source>
        <dbReference type="EMBL" id="KAL3662477.1"/>
    </source>
</evidence>
<feature type="compositionally biased region" description="Basic and acidic residues" evidence="1">
    <location>
        <begin position="576"/>
        <end position="585"/>
    </location>
</feature>
<feature type="compositionally biased region" description="Low complexity" evidence="1">
    <location>
        <begin position="42"/>
        <end position="53"/>
    </location>
</feature>
<dbReference type="Proteomes" id="UP001632037">
    <property type="component" value="Unassembled WGS sequence"/>
</dbReference>
<feature type="compositionally biased region" description="Pro residues" evidence="1">
    <location>
        <begin position="644"/>
        <end position="655"/>
    </location>
</feature>
<gene>
    <name evidence="2" type="ORF">V7S43_012332</name>
</gene>
<feature type="compositionally biased region" description="Polar residues" evidence="1">
    <location>
        <begin position="699"/>
        <end position="712"/>
    </location>
</feature>
<feature type="region of interest" description="Disordered" evidence="1">
    <location>
        <begin position="690"/>
        <end position="747"/>
    </location>
</feature>
<feature type="compositionally biased region" description="Basic and acidic residues" evidence="1">
    <location>
        <begin position="142"/>
        <end position="153"/>
    </location>
</feature>
<comment type="caution">
    <text evidence="2">The sequence shown here is derived from an EMBL/GenBank/DDBJ whole genome shotgun (WGS) entry which is preliminary data.</text>
</comment>
<feature type="compositionally biased region" description="Polar residues" evidence="1">
    <location>
        <begin position="96"/>
        <end position="107"/>
    </location>
</feature>
<proteinExistence type="predicted"/>
<evidence type="ECO:0008006" key="4">
    <source>
        <dbReference type="Google" id="ProtNLM"/>
    </source>
</evidence>
<dbReference type="AlphaFoldDB" id="A0ABD3F6K8"/>
<organism evidence="2 3">
    <name type="scientific">Phytophthora oleae</name>
    <dbReference type="NCBI Taxonomy" id="2107226"/>
    <lineage>
        <taxon>Eukaryota</taxon>
        <taxon>Sar</taxon>
        <taxon>Stramenopiles</taxon>
        <taxon>Oomycota</taxon>
        <taxon>Peronosporomycetes</taxon>
        <taxon>Peronosporales</taxon>
        <taxon>Peronosporaceae</taxon>
        <taxon>Phytophthora</taxon>
    </lineage>
</organism>
<sequence length="747" mass="81275">MTGGLFAPPLLLSPSLVHQVASSYLVDSFSEFSTRTVYRASCSPSSAASGSRSARGKEEDEELFRDLFGNDAETDGAPALAATTFLPQKPATTCRRTLSSCGGTNPRQHLAPMKPVPPQPAFIPRLKLEDLVNDDVEYDNNNDSRRISRRGSELEQVTEEDESCFDDDRNTAPRKPQTLNYGQGSLRFPANNQISSNNAQLEQETLQFLEKLDLKAVLQTPRPDILTFYPGVALSPTSRSMASPQAKVFGVPVNQEEDYFVEKPEKDRTRVVKGKSDTVYKETTCMKDSRDDSVASRLAYMESTYGTAPIARKTRRGTIDRLANPISGHSSTLQALSPKLREKREAALTSRVLISPISAAIAVSSRRGTTTKKAKKSLLGGLSKRVGDCEIPMPSTTILKRQVVKRQDPLVHKRRSKLTANAQVDSHASAISGLTRRKSKTSLGCGSLGVRKEALKNKLQSQWGTTKRDGNRQIGGSTFLTQHDDDEGIELVEDFIARHRGAAQASLTFRSGKKAPSRQPIPALSTRNSATTRSQPRPPQTREGVPFARASGASKNSSSGRGARTSRGLESWGNLTDRKVDRLKLPENSTSSGPTKLFQQPRRPQAWQTAPTTGHHLTGARTLIERPTTPGGVSNPLRRLKVHPPMPTVVPRAPKPPVSAATTLLIGSTSPFSFSGATADGVKRARCGSKKLSARKPTGSLSSGTFNAPTKVSEQRKRTSTTARRSGGEKAVMPRQTFTVRRSTSRI</sequence>
<feature type="region of interest" description="Disordered" evidence="1">
    <location>
        <begin position="461"/>
        <end position="481"/>
    </location>
</feature>
<name>A0ABD3F6K8_9STRA</name>
<evidence type="ECO:0000256" key="1">
    <source>
        <dbReference type="SAM" id="MobiDB-lite"/>
    </source>
</evidence>
<evidence type="ECO:0000313" key="3">
    <source>
        <dbReference type="Proteomes" id="UP001632037"/>
    </source>
</evidence>
<keyword evidence="3" id="KW-1185">Reference proteome</keyword>
<protein>
    <recommendedName>
        <fullName evidence="4">TPX2 central domain-containing protein</fullName>
    </recommendedName>
</protein>
<feature type="compositionally biased region" description="Low complexity" evidence="1">
    <location>
        <begin position="557"/>
        <end position="568"/>
    </location>
</feature>
<feature type="compositionally biased region" description="Polar residues" evidence="1">
    <location>
        <begin position="587"/>
        <end position="598"/>
    </location>
</feature>
<feature type="region of interest" description="Disordered" evidence="1">
    <location>
        <begin position="507"/>
        <end position="655"/>
    </location>
</feature>
<dbReference type="EMBL" id="JBIMZQ010000031">
    <property type="protein sequence ID" value="KAL3662477.1"/>
    <property type="molecule type" value="Genomic_DNA"/>
</dbReference>
<feature type="compositionally biased region" description="Polar residues" evidence="1">
    <location>
        <begin position="525"/>
        <end position="535"/>
    </location>
</feature>
<feature type="region of interest" description="Disordered" evidence="1">
    <location>
        <begin position="96"/>
        <end position="117"/>
    </location>
</feature>